<feature type="domain" description="EF-hand" evidence="3">
    <location>
        <begin position="172"/>
        <end position="207"/>
    </location>
</feature>
<feature type="coiled-coil region" evidence="2">
    <location>
        <begin position="194"/>
        <end position="272"/>
    </location>
</feature>
<dbReference type="SMART" id="SM00054">
    <property type="entry name" value="EFh"/>
    <property type="match status" value="3"/>
</dbReference>
<keyword evidence="5" id="KW-1185">Reference proteome</keyword>
<dbReference type="PROSITE" id="PS00018">
    <property type="entry name" value="EF_HAND_1"/>
    <property type="match status" value="3"/>
</dbReference>
<comment type="caution">
    <text evidence="4">The sequence shown here is derived from an EMBL/GenBank/DDBJ whole genome shotgun (WGS) entry which is preliminary data.</text>
</comment>
<dbReference type="GO" id="GO:0005509">
    <property type="term" value="F:calcium ion binding"/>
    <property type="evidence" value="ECO:0007669"/>
    <property type="project" value="InterPro"/>
</dbReference>
<evidence type="ECO:0000313" key="5">
    <source>
        <dbReference type="Proteomes" id="UP000037460"/>
    </source>
</evidence>
<dbReference type="PROSITE" id="PS50222">
    <property type="entry name" value="EF_HAND_2"/>
    <property type="match status" value="3"/>
</dbReference>
<organism evidence="4 5">
    <name type="scientific">Chrysochromulina tobinii</name>
    <dbReference type="NCBI Taxonomy" id="1460289"/>
    <lineage>
        <taxon>Eukaryota</taxon>
        <taxon>Haptista</taxon>
        <taxon>Haptophyta</taxon>
        <taxon>Prymnesiophyceae</taxon>
        <taxon>Prymnesiales</taxon>
        <taxon>Chrysochromulinaceae</taxon>
        <taxon>Chrysochromulina</taxon>
    </lineage>
</organism>
<evidence type="ECO:0000256" key="1">
    <source>
        <dbReference type="ARBA" id="ARBA00022837"/>
    </source>
</evidence>
<keyword evidence="2" id="KW-0175">Coiled coil</keyword>
<evidence type="ECO:0000259" key="3">
    <source>
        <dbReference type="PROSITE" id="PS50222"/>
    </source>
</evidence>
<proteinExistence type="predicted"/>
<dbReference type="Proteomes" id="UP000037460">
    <property type="component" value="Unassembled WGS sequence"/>
</dbReference>
<dbReference type="InterPro" id="IPR018247">
    <property type="entry name" value="EF_Hand_1_Ca_BS"/>
</dbReference>
<keyword evidence="1" id="KW-0106">Calcium</keyword>
<sequence length="330" mass="36777">MKKQIKISDMVTQWAKKGGVGISKHEFRVHVRKLMEHADSKDVDALFVRFDEDGGGSLDVAELKMALQALKDAALENAHNEADRRKLMQRVEDRLEMTKTVLKKTTAFEEADARFEALRNNKSLGARVGVYLQARNLKVGDVLSSWDKDGSGEVDKLEFKEQVLAMLGKGSATDTEIFELFDSLDLDGSGMMDIKEVGEALKALQNSAAEADQEIAQLKKVTAELWKTAKAAPVELRKVQKLDEAEATEIKAQIEEDRRARLEVERQAALKKAEARAMIMQAEVAKKKEFEEKIKARREAQKAILDAELKAFARAQTESETKTDTADGVG</sequence>
<protein>
    <recommendedName>
        <fullName evidence="3">EF-hand domain-containing protein</fullName>
    </recommendedName>
</protein>
<evidence type="ECO:0000256" key="2">
    <source>
        <dbReference type="SAM" id="Coils"/>
    </source>
</evidence>
<dbReference type="Pfam" id="PF13202">
    <property type="entry name" value="EF-hand_5"/>
    <property type="match status" value="1"/>
</dbReference>
<dbReference type="OrthoDB" id="293868at2759"/>
<dbReference type="InterPro" id="IPR002048">
    <property type="entry name" value="EF_hand_dom"/>
</dbReference>
<dbReference type="AlphaFoldDB" id="A0A0M0JWB3"/>
<dbReference type="Pfam" id="PF13833">
    <property type="entry name" value="EF-hand_8"/>
    <property type="match status" value="1"/>
</dbReference>
<feature type="domain" description="EF-hand" evidence="3">
    <location>
        <begin position="38"/>
        <end position="73"/>
    </location>
</feature>
<reference evidence="5" key="1">
    <citation type="journal article" date="2015" name="PLoS Genet.">
        <title>Genome Sequence and Transcriptome Analyses of Chrysochromulina tobin: Metabolic Tools for Enhanced Algal Fitness in the Prominent Order Prymnesiales (Haptophyceae).</title>
        <authorList>
            <person name="Hovde B.T."/>
            <person name="Deodato C.R."/>
            <person name="Hunsperger H.M."/>
            <person name="Ryken S.A."/>
            <person name="Yost W."/>
            <person name="Jha R.K."/>
            <person name="Patterson J."/>
            <person name="Monnat R.J. Jr."/>
            <person name="Barlow S.B."/>
            <person name="Starkenburg S.R."/>
            <person name="Cattolico R.A."/>
        </authorList>
    </citation>
    <scope>NUCLEOTIDE SEQUENCE</scope>
    <source>
        <strain evidence="5">CCMP291</strain>
    </source>
</reference>
<gene>
    <name evidence="4" type="ORF">Ctob_013311</name>
</gene>
<accession>A0A0M0JWB3</accession>
<dbReference type="SUPFAM" id="SSF47473">
    <property type="entry name" value="EF-hand"/>
    <property type="match status" value="1"/>
</dbReference>
<feature type="domain" description="EF-hand" evidence="3">
    <location>
        <begin position="134"/>
        <end position="169"/>
    </location>
</feature>
<dbReference type="InterPro" id="IPR011992">
    <property type="entry name" value="EF-hand-dom_pair"/>
</dbReference>
<dbReference type="Gene3D" id="1.10.238.10">
    <property type="entry name" value="EF-hand"/>
    <property type="match status" value="2"/>
</dbReference>
<evidence type="ECO:0000313" key="4">
    <source>
        <dbReference type="EMBL" id="KOO30845.1"/>
    </source>
</evidence>
<name>A0A0M0JWB3_9EUKA</name>
<dbReference type="EMBL" id="JWZX01002148">
    <property type="protein sequence ID" value="KOO30845.1"/>
    <property type="molecule type" value="Genomic_DNA"/>
</dbReference>